<name>A0A2T8KM04_9POAL</name>
<keyword evidence="1" id="KW-1133">Transmembrane helix</keyword>
<proteinExistence type="predicted"/>
<dbReference type="EMBL" id="CM008048">
    <property type="protein sequence ID" value="PVH63196.1"/>
    <property type="molecule type" value="Genomic_DNA"/>
</dbReference>
<accession>A0A2T8KM04</accession>
<keyword evidence="1" id="KW-0472">Membrane</keyword>
<protein>
    <submittedName>
        <fullName evidence="2">Uncharacterized protein</fullName>
    </submittedName>
</protein>
<gene>
    <name evidence="2" type="ORF">PAHAL_3G490500</name>
</gene>
<dbReference type="Proteomes" id="UP000243499">
    <property type="component" value="Chromosome 3"/>
</dbReference>
<reference evidence="2" key="1">
    <citation type="submission" date="2018-04" db="EMBL/GenBank/DDBJ databases">
        <title>WGS assembly of Panicum hallii.</title>
        <authorList>
            <person name="Lovell J."/>
            <person name="Jenkins J."/>
            <person name="Lowry D."/>
            <person name="Mamidi S."/>
            <person name="Sreedasyam A."/>
            <person name="Weng X."/>
            <person name="Barry K."/>
            <person name="Bonette J."/>
            <person name="Campitelli B."/>
            <person name="Daum C."/>
            <person name="Gordon S."/>
            <person name="Gould B."/>
            <person name="Lipzen A."/>
            <person name="Macqueen A."/>
            <person name="Palacio-Mejia J."/>
            <person name="Plott C."/>
            <person name="Shakirov E."/>
            <person name="Shu S."/>
            <person name="Yoshinaga Y."/>
            <person name="Zane M."/>
            <person name="Rokhsar D."/>
            <person name="Grimwood J."/>
            <person name="Schmutz J."/>
            <person name="Juenger T."/>
        </authorList>
    </citation>
    <scope>NUCLEOTIDE SEQUENCE [LARGE SCALE GENOMIC DNA]</scope>
    <source>
        <strain evidence="2">FIL2</strain>
    </source>
</reference>
<sequence>MSQVSSNGGMTRRVFCPNCGVLANWNRATTPMNFGHGFYKCPYFSDIMGHTSAQAGPPVHPVLPQVPQPEADAPRAVAEQGEGHGRRMVEEKIFEQLKWIKKLVFVCIMLVLYAILKK</sequence>
<organism evidence="2">
    <name type="scientific">Panicum hallii</name>
    <dbReference type="NCBI Taxonomy" id="206008"/>
    <lineage>
        <taxon>Eukaryota</taxon>
        <taxon>Viridiplantae</taxon>
        <taxon>Streptophyta</taxon>
        <taxon>Embryophyta</taxon>
        <taxon>Tracheophyta</taxon>
        <taxon>Spermatophyta</taxon>
        <taxon>Magnoliopsida</taxon>
        <taxon>Liliopsida</taxon>
        <taxon>Poales</taxon>
        <taxon>Poaceae</taxon>
        <taxon>PACMAD clade</taxon>
        <taxon>Panicoideae</taxon>
        <taxon>Panicodae</taxon>
        <taxon>Paniceae</taxon>
        <taxon>Panicinae</taxon>
        <taxon>Panicum</taxon>
        <taxon>Panicum sect. Panicum</taxon>
    </lineage>
</organism>
<keyword evidence="1" id="KW-0812">Transmembrane</keyword>
<dbReference type="AlphaFoldDB" id="A0A2T8KM04"/>
<dbReference type="Gramene" id="PVH63196">
    <property type="protein sequence ID" value="PVH63196"/>
    <property type="gene ID" value="PAHAL_3G490500"/>
</dbReference>
<evidence type="ECO:0000313" key="2">
    <source>
        <dbReference type="EMBL" id="PVH63196.1"/>
    </source>
</evidence>
<evidence type="ECO:0000256" key="1">
    <source>
        <dbReference type="SAM" id="Phobius"/>
    </source>
</evidence>
<feature type="transmembrane region" description="Helical" evidence="1">
    <location>
        <begin position="99"/>
        <end position="116"/>
    </location>
</feature>